<feature type="signal peptide" evidence="1">
    <location>
        <begin position="1"/>
        <end position="22"/>
    </location>
</feature>
<evidence type="ECO:0000259" key="2">
    <source>
        <dbReference type="Pfam" id="PF13372"/>
    </source>
</evidence>
<dbReference type="STRING" id="560819.SAMN05428998_103154"/>
<evidence type="ECO:0000313" key="3">
    <source>
        <dbReference type="EMBL" id="SMF03713.1"/>
    </source>
</evidence>
<dbReference type="RefSeq" id="WP_085121595.1">
    <property type="nucleotide sequence ID" value="NZ_FWZX01000003.1"/>
</dbReference>
<dbReference type="InterPro" id="IPR025388">
    <property type="entry name" value="Alginate_export_dom"/>
</dbReference>
<dbReference type="SUPFAM" id="SSF56935">
    <property type="entry name" value="Porins"/>
    <property type="match status" value="1"/>
</dbReference>
<evidence type="ECO:0000313" key="4">
    <source>
        <dbReference type="Proteomes" id="UP000192917"/>
    </source>
</evidence>
<gene>
    <name evidence="3" type="ORF">SAMN05428998_103154</name>
</gene>
<proteinExistence type="predicted"/>
<dbReference type="AlphaFoldDB" id="A0A1Y6BCF0"/>
<dbReference type="InterPro" id="IPR053728">
    <property type="entry name" value="Alginate_Permeability_Chnl"/>
</dbReference>
<name>A0A1Y6BCF0_9PROT</name>
<dbReference type="EMBL" id="FWZX01000003">
    <property type="protein sequence ID" value="SMF03713.1"/>
    <property type="molecule type" value="Genomic_DNA"/>
</dbReference>
<dbReference type="Pfam" id="PF13372">
    <property type="entry name" value="Alginate_exp"/>
    <property type="match status" value="1"/>
</dbReference>
<reference evidence="3 4" key="1">
    <citation type="submission" date="2017-04" db="EMBL/GenBank/DDBJ databases">
        <authorList>
            <person name="Afonso C.L."/>
            <person name="Miller P.J."/>
            <person name="Scott M.A."/>
            <person name="Spackman E."/>
            <person name="Goraichik I."/>
            <person name="Dimitrov K.M."/>
            <person name="Suarez D.L."/>
            <person name="Swayne D.E."/>
        </authorList>
    </citation>
    <scope>NUCLEOTIDE SEQUENCE [LARGE SCALE GENOMIC DNA]</scope>
    <source>
        <strain evidence="3 4">USBA 355</strain>
    </source>
</reference>
<feature type="domain" description="Alginate export" evidence="2">
    <location>
        <begin position="65"/>
        <end position="449"/>
    </location>
</feature>
<protein>
    <submittedName>
        <fullName evidence="3">Alginate export</fullName>
    </submittedName>
</protein>
<dbReference type="Gene3D" id="2.40.160.100">
    <property type="match status" value="1"/>
</dbReference>
<dbReference type="Proteomes" id="UP000192917">
    <property type="component" value="Unassembled WGS sequence"/>
</dbReference>
<evidence type="ECO:0000256" key="1">
    <source>
        <dbReference type="SAM" id="SignalP"/>
    </source>
</evidence>
<accession>A0A1Y6BCF0</accession>
<sequence length="463" mass="50211">MRRTLVLLAAGALLAAASPALAGGRPGFAKVRFDEDWSGFDAAAGAARPLDALKRMALGPDASAWLGLGGELRERYEFTGNPTFGEDPQDPHGVWLQRAVLQGDLHLGPQVRVFGQLSSALEAGRAGGAAPPDEDRLQLQNAFLELGQPLGQGGRIGLRAGRQELELGSGRLVDVREGTGVRRSFDAGRLIFATPDWRVDGLFGRPRRNEVGVFDDQADDDKALWGLYGVGRPGFLPFGKLDLYYLGFHDAAGRYQQGTADELRHSLGLRWSGRAGPWDVNWEGLYQFGRFGGDSIRAWTLASETGYRWPEAPLAPRAFLSANVASGDEDPNDGTLGTFNPLFPRGNYFSEAAVLGPRNFFNLHPGVELSPSDDWTVTADVNFFFRYSTADGVYAPSGRLLRASNGSGERFVASAVSLNSEYALTPNLAFTAIYTHVEPGAFLRDTGEHEPVDYLELTLTAKF</sequence>
<feature type="chain" id="PRO_5012576882" evidence="1">
    <location>
        <begin position="23"/>
        <end position="463"/>
    </location>
</feature>
<organism evidence="3 4">
    <name type="scientific">Tistlia consotensis USBA 355</name>
    <dbReference type="NCBI Taxonomy" id="560819"/>
    <lineage>
        <taxon>Bacteria</taxon>
        <taxon>Pseudomonadati</taxon>
        <taxon>Pseudomonadota</taxon>
        <taxon>Alphaproteobacteria</taxon>
        <taxon>Rhodospirillales</taxon>
        <taxon>Rhodovibrionaceae</taxon>
        <taxon>Tistlia</taxon>
    </lineage>
</organism>
<keyword evidence="1" id="KW-0732">Signal</keyword>
<keyword evidence="4" id="KW-1185">Reference proteome</keyword>